<sequence>MSIVINPIPLMIKQPIRTANDNIPKSPPGKCKKPTAQSASQIVRIVMAANVNKLLIKIFFIYEN</sequence>
<name>A0ABS1FZX4_9FLAO</name>
<comment type="caution">
    <text evidence="1">The sequence shown here is derived from an EMBL/GenBank/DDBJ whole genome shotgun (WGS) entry which is preliminary data.</text>
</comment>
<dbReference type="EMBL" id="JAENHK010000010">
    <property type="protein sequence ID" value="MBK1897999.1"/>
    <property type="molecule type" value="Genomic_DNA"/>
</dbReference>
<protein>
    <submittedName>
        <fullName evidence="1">Uncharacterized protein</fullName>
    </submittedName>
</protein>
<reference evidence="2" key="1">
    <citation type="submission" date="2021-01" db="EMBL/GenBank/DDBJ databases">
        <title>Genome public.</title>
        <authorList>
            <person name="Liu C."/>
            <person name="Sun Q."/>
        </authorList>
    </citation>
    <scope>NUCLEOTIDE SEQUENCE [LARGE SCALE GENOMIC DNA]</scope>
    <source>
        <strain evidence="2">YIM B02567</strain>
    </source>
</reference>
<accession>A0ABS1FZX4</accession>
<evidence type="ECO:0000313" key="2">
    <source>
        <dbReference type="Proteomes" id="UP000628669"/>
    </source>
</evidence>
<dbReference type="Proteomes" id="UP000628669">
    <property type="component" value="Unassembled WGS sequence"/>
</dbReference>
<organism evidence="1 2">
    <name type="scientific">Chryseobacterium paridis</name>
    <dbReference type="NCBI Taxonomy" id="2800328"/>
    <lineage>
        <taxon>Bacteria</taxon>
        <taxon>Pseudomonadati</taxon>
        <taxon>Bacteroidota</taxon>
        <taxon>Flavobacteriia</taxon>
        <taxon>Flavobacteriales</taxon>
        <taxon>Weeksellaceae</taxon>
        <taxon>Chryseobacterium group</taxon>
        <taxon>Chryseobacterium</taxon>
    </lineage>
</organism>
<gene>
    <name evidence="1" type="ORF">JHL15_19695</name>
</gene>
<dbReference type="RefSeq" id="WP_200248577.1">
    <property type="nucleotide sequence ID" value="NZ_JAENHK010000010.1"/>
</dbReference>
<keyword evidence="2" id="KW-1185">Reference proteome</keyword>
<proteinExistence type="predicted"/>
<evidence type="ECO:0000313" key="1">
    <source>
        <dbReference type="EMBL" id="MBK1897999.1"/>
    </source>
</evidence>